<evidence type="ECO:0000313" key="5">
    <source>
        <dbReference type="EMBL" id="KYH35149.1"/>
    </source>
</evidence>
<comment type="caution">
    <text evidence="5">The sequence shown here is derived from an EMBL/GenBank/DDBJ whole genome shotgun (WGS) entry which is preliminary data.</text>
</comment>
<sequence>MFFLFDSILVVCALYFSLVLRFDFNVEPEYIRFFKLSIIPVILITIFFNNVFKLYSNVWKYASIEELLSIVFSISLSNIVFMIYSYFVTYKMLETQYYRFPFTVLVIFWILSLISFGGTRFLSRILSHSRNLSTNDKDNINILIVGAGDLGVTLMKEINKHSELNYNIVGFVDDNEDKQGKMINNVKVLGGRNDIVNICKKYNVKEIIISIPSMNLDTKKEIMNICKSTSCKLKIIPGIYEIIDGKVNISQIREVNIEDLLGREPIKLDNENIRGYIEDKVVLVTGGGGSIGSELCRQIAKFNPSKLLILDIYENNAYNLQLELKYEYPKLYTEVLIASVRELERMKEIFNKYRPYVVFHAAAHKHVPLMEDNPGEAIKNNIIGTYNVALCSHDFGTKRFVMISTDKAVNPTNIMGASKRFCEMIIQAFDKISNTEYVAVRFGNVLGSNGSVIPIFKKQIAHGGPVTVTHPEINRFFMTIPEASQLVIQAGAMASGGEIFVLDMGKPVKIVDLARDLIKLSGLEPDKDVKIEYTGLRPGEKLYEELLMDEIALTSTEHKKIFVEKPMNIDMDFINESIDEFKNVLNDGDTERIFEVMQRKVPTYTRTKNDKKNVDLELNKSHKNANKSKNDIKECAYEN</sequence>
<keyword evidence="5" id="KW-0456">Lyase</keyword>
<dbReference type="Proteomes" id="UP000075531">
    <property type="component" value="Unassembled WGS sequence"/>
</dbReference>
<dbReference type="PATRIC" id="fig|1121338.3.peg.999"/>
<keyword evidence="3" id="KW-0812">Transmembrane</keyword>
<dbReference type="InterPro" id="IPR036291">
    <property type="entry name" value="NAD(P)-bd_dom_sf"/>
</dbReference>
<feature type="domain" description="Polysaccharide biosynthesis protein CapD-like" evidence="4">
    <location>
        <begin position="282"/>
        <end position="565"/>
    </location>
</feature>
<proteinExistence type="inferred from homology"/>
<dbReference type="CDD" id="cd05237">
    <property type="entry name" value="UDP_invert_4-6DH_SDR_e"/>
    <property type="match status" value="1"/>
</dbReference>
<name>A0A151B5H7_9CLOT</name>
<evidence type="ECO:0000259" key="4">
    <source>
        <dbReference type="Pfam" id="PF02719"/>
    </source>
</evidence>
<protein>
    <submittedName>
        <fullName evidence="5">UDP-N-acetyl-alpha-D-glucosamine C6 dehydratase</fullName>
        <ecNumber evidence="5">4.2.1.135</ecNumber>
    </submittedName>
</protein>
<keyword evidence="6" id="KW-1185">Reference proteome</keyword>
<dbReference type="GO" id="GO:0016829">
    <property type="term" value="F:lyase activity"/>
    <property type="evidence" value="ECO:0007669"/>
    <property type="project" value="UniProtKB-KW"/>
</dbReference>
<dbReference type="InterPro" id="IPR029063">
    <property type="entry name" value="SAM-dependent_MTases_sf"/>
</dbReference>
<evidence type="ECO:0000256" key="3">
    <source>
        <dbReference type="SAM" id="Phobius"/>
    </source>
</evidence>
<feature type="region of interest" description="Disordered" evidence="2">
    <location>
        <begin position="605"/>
        <end position="639"/>
    </location>
</feature>
<dbReference type="AlphaFoldDB" id="A0A151B5H7"/>
<reference evidence="5 6" key="1">
    <citation type="submission" date="2016-02" db="EMBL/GenBank/DDBJ databases">
        <title>Genome sequence of Clostridium tepidiprofundi DSM 19306.</title>
        <authorList>
            <person name="Poehlein A."/>
            <person name="Daniel R."/>
        </authorList>
    </citation>
    <scope>NUCLEOTIDE SEQUENCE [LARGE SCALE GENOMIC DNA]</scope>
    <source>
        <strain evidence="5 6">DSM 19306</strain>
    </source>
</reference>
<feature type="compositionally biased region" description="Basic and acidic residues" evidence="2">
    <location>
        <begin position="628"/>
        <end position="639"/>
    </location>
</feature>
<dbReference type="EMBL" id="LTBA01000006">
    <property type="protein sequence ID" value="KYH35149.1"/>
    <property type="molecule type" value="Genomic_DNA"/>
</dbReference>
<feature type="compositionally biased region" description="Basic and acidic residues" evidence="2">
    <location>
        <begin position="607"/>
        <end position="620"/>
    </location>
</feature>
<comment type="similarity">
    <text evidence="1">Belongs to the polysaccharide synthase family.</text>
</comment>
<dbReference type="SUPFAM" id="SSF53335">
    <property type="entry name" value="S-adenosyl-L-methionine-dependent methyltransferases"/>
    <property type="match status" value="1"/>
</dbReference>
<feature type="transmembrane region" description="Helical" evidence="3">
    <location>
        <begin position="100"/>
        <end position="122"/>
    </location>
</feature>
<organism evidence="5 6">
    <name type="scientific">Clostridium tepidiprofundi DSM 19306</name>
    <dbReference type="NCBI Taxonomy" id="1121338"/>
    <lineage>
        <taxon>Bacteria</taxon>
        <taxon>Bacillati</taxon>
        <taxon>Bacillota</taxon>
        <taxon>Clostridia</taxon>
        <taxon>Eubacteriales</taxon>
        <taxon>Clostridiaceae</taxon>
        <taxon>Clostridium</taxon>
    </lineage>
</organism>
<evidence type="ECO:0000256" key="1">
    <source>
        <dbReference type="ARBA" id="ARBA00007430"/>
    </source>
</evidence>
<keyword evidence="3" id="KW-0472">Membrane</keyword>
<feature type="transmembrane region" description="Helical" evidence="3">
    <location>
        <begin position="67"/>
        <end position="88"/>
    </location>
</feature>
<dbReference type="InterPro" id="IPR051203">
    <property type="entry name" value="Polysaccharide_Synthase-Rel"/>
</dbReference>
<accession>A0A151B5H7</accession>
<dbReference type="Pfam" id="PF13727">
    <property type="entry name" value="CoA_binding_3"/>
    <property type="match status" value="1"/>
</dbReference>
<dbReference type="SUPFAM" id="SSF51735">
    <property type="entry name" value="NAD(P)-binding Rossmann-fold domains"/>
    <property type="match status" value="1"/>
</dbReference>
<gene>
    <name evidence="5" type="primary">pglF</name>
    <name evidence="5" type="ORF">CLTEP_09690</name>
</gene>
<feature type="transmembrane region" description="Helical" evidence="3">
    <location>
        <begin position="37"/>
        <end position="55"/>
    </location>
</feature>
<dbReference type="InterPro" id="IPR003869">
    <property type="entry name" value="Polysac_CapD-like"/>
</dbReference>
<dbReference type="Gene3D" id="3.40.50.720">
    <property type="entry name" value="NAD(P)-binding Rossmann-like Domain"/>
    <property type="match status" value="2"/>
</dbReference>
<dbReference type="EC" id="4.2.1.135" evidence="5"/>
<dbReference type="Pfam" id="PF02719">
    <property type="entry name" value="Polysacc_synt_2"/>
    <property type="match status" value="1"/>
</dbReference>
<keyword evidence="3" id="KW-1133">Transmembrane helix</keyword>
<evidence type="ECO:0000313" key="6">
    <source>
        <dbReference type="Proteomes" id="UP000075531"/>
    </source>
</evidence>
<dbReference type="STRING" id="1121338.CLTEP_09690"/>
<dbReference type="PANTHER" id="PTHR43318">
    <property type="entry name" value="UDP-N-ACETYLGLUCOSAMINE 4,6-DEHYDRATASE"/>
    <property type="match status" value="1"/>
</dbReference>
<dbReference type="PANTHER" id="PTHR43318:SF1">
    <property type="entry name" value="POLYSACCHARIDE BIOSYNTHESIS PROTEIN EPSC-RELATED"/>
    <property type="match status" value="1"/>
</dbReference>
<evidence type="ECO:0000256" key="2">
    <source>
        <dbReference type="SAM" id="MobiDB-lite"/>
    </source>
</evidence>